<evidence type="ECO:0000256" key="1">
    <source>
        <dbReference type="SAM" id="MobiDB-lite"/>
    </source>
</evidence>
<feature type="region of interest" description="Disordered" evidence="1">
    <location>
        <begin position="1"/>
        <end position="29"/>
    </location>
</feature>
<sequence>MKRKTRKRTNRRREKLIQGSSLRAEPSNKSYVTRFQSQGDQVRNQVLDEVKKKRYYYIIFDSALDITHIYQMSQVLRYVKLTDNEVKVEESILLFTEMKGKMLSK</sequence>
<evidence type="ECO:0000313" key="2">
    <source>
        <dbReference type="EMBL" id="CDW19771.1"/>
    </source>
</evidence>
<feature type="compositionally biased region" description="Basic residues" evidence="1">
    <location>
        <begin position="1"/>
        <end position="14"/>
    </location>
</feature>
<dbReference type="AlphaFoldDB" id="A0A0K2T2U1"/>
<dbReference type="EMBL" id="HACA01002410">
    <property type="protein sequence ID" value="CDW19771.1"/>
    <property type="molecule type" value="Transcribed_RNA"/>
</dbReference>
<reference evidence="2" key="1">
    <citation type="submission" date="2014-05" db="EMBL/GenBank/DDBJ databases">
        <authorList>
            <person name="Chronopoulou M."/>
        </authorList>
    </citation>
    <scope>NUCLEOTIDE SEQUENCE</scope>
    <source>
        <tissue evidence="2">Whole organism</tissue>
    </source>
</reference>
<protein>
    <submittedName>
        <fullName evidence="2">52 kDa repressor of the inhibitor of the protein kinaselike [Bombyx mori]</fullName>
    </submittedName>
</protein>
<proteinExistence type="predicted"/>
<accession>A0A0K2T2U1</accession>
<dbReference type="GO" id="GO:0016301">
    <property type="term" value="F:kinase activity"/>
    <property type="evidence" value="ECO:0007669"/>
    <property type="project" value="UniProtKB-KW"/>
</dbReference>
<name>A0A0K2T2U1_LEPSM</name>
<keyword evidence="2" id="KW-0418">Kinase</keyword>
<keyword evidence="2" id="KW-0808">Transferase</keyword>
<organism evidence="2">
    <name type="scientific">Lepeophtheirus salmonis</name>
    <name type="common">Salmon louse</name>
    <name type="synonym">Caligus salmonis</name>
    <dbReference type="NCBI Taxonomy" id="72036"/>
    <lineage>
        <taxon>Eukaryota</taxon>
        <taxon>Metazoa</taxon>
        <taxon>Ecdysozoa</taxon>
        <taxon>Arthropoda</taxon>
        <taxon>Crustacea</taxon>
        <taxon>Multicrustacea</taxon>
        <taxon>Hexanauplia</taxon>
        <taxon>Copepoda</taxon>
        <taxon>Siphonostomatoida</taxon>
        <taxon>Caligidae</taxon>
        <taxon>Lepeophtheirus</taxon>
    </lineage>
</organism>